<keyword evidence="4 8" id="KW-0274">FAD</keyword>
<dbReference type="GO" id="GO:0050661">
    <property type="term" value="F:NADP binding"/>
    <property type="evidence" value="ECO:0007669"/>
    <property type="project" value="InterPro"/>
</dbReference>
<dbReference type="SMR" id="Q17585"/>
<evidence type="ECO:0000313" key="11">
    <source>
        <dbReference type="WormBase" id="C01H6.4"/>
    </source>
</evidence>
<dbReference type="SUPFAM" id="SSF51905">
    <property type="entry name" value="FAD/NAD(P)-binding domain"/>
    <property type="match status" value="3"/>
</dbReference>
<dbReference type="EC" id="1.-.-.-" evidence="8"/>
<dbReference type="InterPro" id="IPR050346">
    <property type="entry name" value="FMO-like"/>
</dbReference>
<dbReference type="PeptideAtlas" id="Q17585"/>
<proteinExistence type="evidence at protein level"/>
<keyword evidence="5" id="KW-0521">NADP</keyword>
<keyword evidence="6 8" id="KW-0560">Oxidoreductase</keyword>
<evidence type="ECO:0000313" key="9">
    <source>
        <dbReference type="EMBL" id="CAA95783.3"/>
    </source>
</evidence>
<evidence type="ECO:0000256" key="1">
    <source>
        <dbReference type="ARBA" id="ARBA00001974"/>
    </source>
</evidence>
<dbReference type="HOGENOM" id="CLU_006909_3_0_1"/>
<dbReference type="KEGG" id="cel:CELE_C01H6.4"/>
<dbReference type="OrthoDB" id="66881at2759"/>
<dbReference type="InterPro" id="IPR036188">
    <property type="entry name" value="FAD/NAD-bd_sf"/>
</dbReference>
<dbReference type="GO" id="GO:0005829">
    <property type="term" value="C:cytosol"/>
    <property type="evidence" value="ECO:0000318"/>
    <property type="project" value="GO_Central"/>
</dbReference>
<dbReference type="PRINTS" id="PR00370">
    <property type="entry name" value="FMOXYGENASE"/>
</dbReference>
<dbReference type="PaxDb" id="6239-C01H6.4"/>
<dbReference type="UCSC" id="C01H6.4">
    <property type="organism name" value="c. elegans"/>
</dbReference>
<evidence type="ECO:0007829" key="12">
    <source>
        <dbReference type="PeptideAtlas" id="Q17585"/>
    </source>
</evidence>
<accession>Q17585</accession>
<dbReference type="InterPro" id="IPR000960">
    <property type="entry name" value="Flavin_mOase"/>
</dbReference>
<evidence type="ECO:0000256" key="6">
    <source>
        <dbReference type="ARBA" id="ARBA00023002"/>
    </source>
</evidence>
<reference evidence="9 10" key="1">
    <citation type="journal article" date="1998" name="Science">
        <title>Genome sequence of the nematode C. elegans: a platform for investigating biology.</title>
        <authorList>
            <consortium name="The C. elegans sequencing consortium"/>
            <person name="Sulson J.E."/>
            <person name="Waterston R."/>
        </authorList>
    </citation>
    <scope>NUCLEOTIDE SEQUENCE [LARGE SCALE GENOMIC DNA]</scope>
    <source>
        <strain evidence="9 10">Bristol N2</strain>
    </source>
</reference>
<evidence type="ECO:0000256" key="3">
    <source>
        <dbReference type="ARBA" id="ARBA00022630"/>
    </source>
</evidence>
<evidence type="ECO:0000256" key="8">
    <source>
        <dbReference type="RuleBase" id="RU361177"/>
    </source>
</evidence>
<gene>
    <name evidence="9 11" type="ORF">C01H6.4</name>
    <name evidence="9" type="ORF">CELE_C01H6.4</name>
</gene>
<dbReference type="GO" id="GO:0004497">
    <property type="term" value="F:monooxygenase activity"/>
    <property type="evidence" value="ECO:0000318"/>
    <property type="project" value="GO_Central"/>
</dbReference>
<dbReference type="STRING" id="6239.C01H6.4.1"/>
<dbReference type="eggNOG" id="KOG1399">
    <property type="taxonomic scope" value="Eukaryota"/>
</dbReference>
<dbReference type="FunCoup" id="Q17585">
    <property type="interactions" value="95"/>
</dbReference>
<evidence type="ECO:0000256" key="5">
    <source>
        <dbReference type="ARBA" id="ARBA00022857"/>
    </source>
</evidence>
<keyword evidence="12" id="KW-1267">Proteomics identification</keyword>
<keyword evidence="7 8" id="KW-0503">Monooxygenase</keyword>
<organism evidence="9 10">
    <name type="scientific">Caenorhabditis elegans</name>
    <dbReference type="NCBI Taxonomy" id="6239"/>
    <lineage>
        <taxon>Eukaryota</taxon>
        <taxon>Metazoa</taxon>
        <taxon>Ecdysozoa</taxon>
        <taxon>Nematoda</taxon>
        <taxon>Chromadorea</taxon>
        <taxon>Rhabditida</taxon>
        <taxon>Rhabditina</taxon>
        <taxon>Rhabditomorpha</taxon>
        <taxon>Rhabditoidea</taxon>
        <taxon>Rhabditidae</taxon>
        <taxon>Peloderinae</taxon>
        <taxon>Caenorhabditis</taxon>
    </lineage>
</organism>
<dbReference type="PIRSF" id="PIRSF000332">
    <property type="entry name" value="FMO"/>
    <property type="match status" value="1"/>
</dbReference>
<dbReference type="GO" id="GO:0004499">
    <property type="term" value="F:N,N-dimethylaniline monooxygenase activity"/>
    <property type="evidence" value="ECO:0007669"/>
    <property type="project" value="InterPro"/>
</dbReference>
<evidence type="ECO:0000256" key="7">
    <source>
        <dbReference type="ARBA" id="ARBA00023033"/>
    </source>
</evidence>
<evidence type="ECO:0000256" key="4">
    <source>
        <dbReference type="ARBA" id="ARBA00022827"/>
    </source>
</evidence>
<dbReference type="RefSeq" id="NP_492038.3">
    <property type="nucleotide sequence ID" value="NM_059637.5"/>
</dbReference>
<sequence length="405" mass="46196">MHKKICIIGAGAAGLVSAKHAIKQGYQVDIFEQTDQVGGTWVYSEKTGCHSSLYKVMKTNLPKEAMLFQDEPFRDELPSFMSHEHVLEYLNEFSKDFPIQFSSTVNEVKRENDLWKVLIESNSETITRFYDVVFVCNGHFFEPLNPYQNSYFKGKLIHSHDYRRAEHYTGKNVVIVGAGPSGIDITLQIAQTANHVTLISKKATYPVLPESVQQMATNVKSVDEHGVVTDEGDHVPADVIIVCTGYVFKFPFLDSSLIQLKYNDRMVSPLYEHLCHVDYPTTLFFIGLPLGTITFPLFEVQVKYALSLIAGKGKLPSDDVEIRNFEDARLQGLLNPASFHVIIEEQWEYMKKLAKMGGFEEWNYMETIKKLYGYIMTERKKNVIGYKMVNFELTTDSSDFKVVDI</sequence>
<dbReference type="WormBase" id="C01H6.4">
    <property type="protein sequence ID" value="CE42054"/>
    <property type="gene ID" value="WBGene00007254"/>
</dbReference>
<dbReference type="GO" id="GO:0050660">
    <property type="term" value="F:flavin adenine dinucleotide binding"/>
    <property type="evidence" value="ECO:0000318"/>
    <property type="project" value="GO_Central"/>
</dbReference>
<dbReference type="AGR" id="WB:WBGene00007254"/>
<dbReference type="EMBL" id="BX284601">
    <property type="protein sequence ID" value="CAA95783.3"/>
    <property type="molecule type" value="Genomic_DNA"/>
</dbReference>
<name>Q17585_CAEEL</name>
<dbReference type="InterPro" id="IPR020946">
    <property type="entry name" value="Flavin_mOase-like"/>
</dbReference>
<dbReference type="GeneID" id="182092"/>
<dbReference type="PhylomeDB" id="Q17585"/>
<dbReference type="InParanoid" id="Q17585"/>
<dbReference type="Proteomes" id="UP000001940">
    <property type="component" value="Chromosome I"/>
</dbReference>
<protein>
    <recommendedName>
        <fullName evidence="8">Flavin-containing monooxygenase</fullName>
        <ecNumber evidence="8">1.-.-.-</ecNumber>
    </recommendedName>
</protein>
<dbReference type="Pfam" id="PF00743">
    <property type="entry name" value="FMO-like"/>
    <property type="match status" value="2"/>
</dbReference>
<keyword evidence="10" id="KW-1185">Reference proteome</keyword>
<dbReference type="AlphaFoldDB" id="Q17585"/>
<dbReference type="PANTHER" id="PTHR23023">
    <property type="entry name" value="DIMETHYLANILINE MONOOXYGENASE"/>
    <property type="match status" value="1"/>
</dbReference>
<dbReference type="Bgee" id="WBGene00007254">
    <property type="expression patterns" value="Expressed in adult organism and 2 other cell types or tissues"/>
</dbReference>
<dbReference type="OMA" id="VEHWRDQ"/>
<dbReference type="CTD" id="182092"/>
<keyword evidence="3 8" id="KW-0285">Flavoprotein</keyword>
<comment type="similarity">
    <text evidence="2 8">Belongs to the FMO family.</text>
</comment>
<evidence type="ECO:0000313" key="10">
    <source>
        <dbReference type="Proteomes" id="UP000001940"/>
    </source>
</evidence>
<dbReference type="FunFam" id="3.50.50.60:FF:000138">
    <property type="entry name" value="Flavin-containing monooxygenase"/>
    <property type="match status" value="1"/>
</dbReference>
<dbReference type="Gene3D" id="3.50.50.60">
    <property type="entry name" value="FAD/NAD(P)-binding domain"/>
    <property type="match status" value="2"/>
</dbReference>
<evidence type="ECO:0000256" key="2">
    <source>
        <dbReference type="ARBA" id="ARBA00009183"/>
    </source>
</evidence>
<comment type="cofactor">
    <cofactor evidence="1 8">
        <name>FAD</name>
        <dbReference type="ChEBI" id="CHEBI:57692"/>
    </cofactor>
</comment>